<dbReference type="GO" id="GO:0005737">
    <property type="term" value="C:cytoplasm"/>
    <property type="evidence" value="ECO:0007669"/>
    <property type="project" value="UniProtKB-SubCell"/>
</dbReference>
<dbReference type="InterPro" id="IPR002701">
    <property type="entry name" value="CM_II_prokaryot"/>
</dbReference>
<protein>
    <recommendedName>
        <fullName evidence="4 9">Chorismate mutase</fullName>
        <ecNumber evidence="4 9">5.4.99.5</ecNumber>
    </recommendedName>
</protein>
<dbReference type="GO" id="GO:0009073">
    <property type="term" value="P:aromatic amino acid family biosynthetic process"/>
    <property type="evidence" value="ECO:0007669"/>
    <property type="project" value="UniProtKB-UniRule"/>
</dbReference>
<evidence type="ECO:0000256" key="3">
    <source>
        <dbReference type="ARBA" id="ARBA00004817"/>
    </source>
</evidence>
<dbReference type="Proteomes" id="UP001161247">
    <property type="component" value="Chromosome 2"/>
</dbReference>
<feature type="domain" description="Chorismate mutase" evidence="10">
    <location>
        <begin position="171"/>
        <end position="281"/>
    </location>
</feature>
<dbReference type="NCBIfam" id="TIGR01802">
    <property type="entry name" value="CM_pl-yst"/>
    <property type="match status" value="1"/>
</dbReference>
<evidence type="ECO:0000256" key="1">
    <source>
        <dbReference type="ARBA" id="ARBA00000824"/>
    </source>
</evidence>
<keyword evidence="6 9" id="KW-0028">Amino-acid biosynthesis</keyword>
<dbReference type="Pfam" id="PF01817">
    <property type="entry name" value="CM_2"/>
    <property type="match status" value="1"/>
</dbReference>
<reference evidence="11" key="1">
    <citation type="submission" date="2023-03" db="EMBL/GenBank/DDBJ databases">
        <authorList>
            <person name="Julca I."/>
        </authorList>
    </citation>
    <scope>NUCLEOTIDE SEQUENCE</scope>
</reference>
<dbReference type="PANTHER" id="PTHR21145:SF12">
    <property type="entry name" value="CHORISMATE MUTASE"/>
    <property type="match status" value="1"/>
</dbReference>
<accession>A0AAV1CHG8</accession>
<keyword evidence="7 9" id="KW-0057">Aromatic amino acid biosynthesis</keyword>
<evidence type="ECO:0000313" key="12">
    <source>
        <dbReference type="Proteomes" id="UP001161247"/>
    </source>
</evidence>
<dbReference type="GO" id="GO:0046417">
    <property type="term" value="P:chorismate metabolic process"/>
    <property type="evidence" value="ECO:0007669"/>
    <property type="project" value="InterPro"/>
</dbReference>
<dbReference type="GO" id="GO:0008652">
    <property type="term" value="P:amino acid biosynthetic process"/>
    <property type="evidence" value="ECO:0007669"/>
    <property type="project" value="UniProtKB-KW"/>
</dbReference>
<evidence type="ECO:0000256" key="6">
    <source>
        <dbReference type="ARBA" id="ARBA00022605"/>
    </source>
</evidence>
<sequence>MHPISREREILYTVLNFVPAIYILHRKVLNFEGAIVVMADSSGFTLESVRKSLIRQEDTLVFNLIERAKYPIVPQLYDDGNCPILPGSSDSFLESFVKETEAVQAKFGRYQSPEEHPFFPDKLPESLVLPPRTTQILHSAAASININKAIWDIYINKVLPLIASEGRDDNYTSIAGCDLQCLQALSRRIHYGKFVAEVKFKDAPEEYTPAIQAQDRDALMKLLTFESVEEMVKKRVEKKARVFGQDVTLDSNDSQGNFKVNPSVLPRLYGEWVMPLTKEVQVEYLLRRLD</sequence>
<gene>
    <name evidence="11" type="ORF">OLC1_LOCUS5718</name>
</gene>
<dbReference type="InterPro" id="IPR008238">
    <property type="entry name" value="Chorismate_mutase_AroQ_euk"/>
</dbReference>
<organism evidence="11 12">
    <name type="scientific">Oldenlandia corymbosa var. corymbosa</name>
    <dbReference type="NCBI Taxonomy" id="529605"/>
    <lineage>
        <taxon>Eukaryota</taxon>
        <taxon>Viridiplantae</taxon>
        <taxon>Streptophyta</taxon>
        <taxon>Embryophyta</taxon>
        <taxon>Tracheophyta</taxon>
        <taxon>Spermatophyta</taxon>
        <taxon>Magnoliopsida</taxon>
        <taxon>eudicotyledons</taxon>
        <taxon>Gunneridae</taxon>
        <taxon>Pentapetalae</taxon>
        <taxon>asterids</taxon>
        <taxon>lamiids</taxon>
        <taxon>Gentianales</taxon>
        <taxon>Rubiaceae</taxon>
        <taxon>Rubioideae</taxon>
        <taxon>Spermacoceae</taxon>
        <taxon>Hedyotis-Oldenlandia complex</taxon>
        <taxon>Oldenlandia</taxon>
    </lineage>
</organism>
<comment type="subcellular location">
    <subcellularLocation>
        <location evidence="2">Cytoplasm</location>
    </subcellularLocation>
</comment>
<evidence type="ECO:0000256" key="2">
    <source>
        <dbReference type="ARBA" id="ARBA00004496"/>
    </source>
</evidence>
<dbReference type="PANTHER" id="PTHR21145">
    <property type="entry name" value="CHORISMATE MUTASE"/>
    <property type="match status" value="1"/>
</dbReference>
<proteinExistence type="predicted"/>
<dbReference type="EMBL" id="OX459119">
    <property type="protein sequence ID" value="CAI9094593.1"/>
    <property type="molecule type" value="Genomic_DNA"/>
</dbReference>
<dbReference type="InterPro" id="IPR037039">
    <property type="entry name" value="CM_AroQ_sf_eucaryotic"/>
</dbReference>
<name>A0AAV1CHG8_OLDCO</name>
<evidence type="ECO:0000256" key="9">
    <source>
        <dbReference type="PIRNR" id="PIRNR017318"/>
    </source>
</evidence>
<dbReference type="AlphaFoldDB" id="A0AAV1CHG8"/>
<evidence type="ECO:0000313" key="11">
    <source>
        <dbReference type="EMBL" id="CAI9094593.1"/>
    </source>
</evidence>
<keyword evidence="5" id="KW-0963">Cytoplasm</keyword>
<dbReference type="EC" id="5.4.99.5" evidence="4 9"/>
<dbReference type="PROSITE" id="PS51169">
    <property type="entry name" value="CHORISMATE_MUT_3"/>
    <property type="match status" value="1"/>
</dbReference>
<dbReference type="GO" id="GO:0004106">
    <property type="term" value="F:chorismate mutase activity"/>
    <property type="evidence" value="ECO:0007669"/>
    <property type="project" value="UniProtKB-UniRule"/>
</dbReference>
<dbReference type="SUPFAM" id="SSF48600">
    <property type="entry name" value="Chorismate mutase II"/>
    <property type="match status" value="1"/>
</dbReference>
<evidence type="ECO:0000256" key="7">
    <source>
        <dbReference type="ARBA" id="ARBA00023141"/>
    </source>
</evidence>
<evidence type="ECO:0000256" key="8">
    <source>
        <dbReference type="ARBA" id="ARBA00023235"/>
    </source>
</evidence>
<comment type="catalytic activity">
    <reaction evidence="1 9">
        <text>chorismate = prephenate</text>
        <dbReference type="Rhea" id="RHEA:13897"/>
        <dbReference type="ChEBI" id="CHEBI:29748"/>
        <dbReference type="ChEBI" id="CHEBI:29934"/>
        <dbReference type="EC" id="5.4.99.5"/>
    </reaction>
</comment>
<evidence type="ECO:0000256" key="4">
    <source>
        <dbReference type="ARBA" id="ARBA00012404"/>
    </source>
</evidence>
<dbReference type="InterPro" id="IPR036263">
    <property type="entry name" value="Chorismate_II_sf"/>
</dbReference>
<evidence type="ECO:0000256" key="5">
    <source>
        <dbReference type="ARBA" id="ARBA00022490"/>
    </source>
</evidence>
<dbReference type="PIRSF" id="PIRSF017318">
    <property type="entry name" value="Chor_mut_AroQ_eu"/>
    <property type="match status" value="1"/>
</dbReference>
<keyword evidence="12" id="KW-1185">Reference proteome</keyword>
<comment type="pathway">
    <text evidence="3">Metabolic intermediate biosynthesis; prephenate biosynthesis; prephenate from chorismate: step 1/1.</text>
</comment>
<dbReference type="Gene3D" id="1.10.590.10">
    <property type="entry name" value="Chorismate mutase, AroQ class superfamily, eukaryotic"/>
    <property type="match status" value="1"/>
</dbReference>
<evidence type="ECO:0000259" key="10">
    <source>
        <dbReference type="Pfam" id="PF01817"/>
    </source>
</evidence>
<keyword evidence="8 9" id="KW-0413">Isomerase</keyword>